<evidence type="ECO:0000256" key="2">
    <source>
        <dbReference type="ARBA" id="ARBA00025722"/>
    </source>
</evidence>
<keyword evidence="7" id="KW-1185">Reference proteome</keyword>
<name>A0A448WD13_9PLAT</name>
<evidence type="ECO:0000256" key="3">
    <source>
        <dbReference type="PROSITE-ProRule" id="PRU00103"/>
    </source>
</evidence>
<feature type="compositionally biased region" description="Polar residues" evidence="4">
    <location>
        <begin position="223"/>
        <end position="232"/>
    </location>
</feature>
<feature type="repeat" description="HEAT" evidence="3">
    <location>
        <begin position="133"/>
        <end position="168"/>
    </location>
</feature>
<dbReference type="InterPro" id="IPR034085">
    <property type="entry name" value="TOG"/>
</dbReference>
<protein>
    <recommendedName>
        <fullName evidence="5">TOG domain-containing protein</fullName>
    </recommendedName>
</protein>
<dbReference type="SMART" id="SM01349">
    <property type="entry name" value="TOG"/>
    <property type="match status" value="1"/>
</dbReference>
<dbReference type="EMBL" id="CAAALY010004810">
    <property type="protein sequence ID" value="VEL08817.1"/>
    <property type="molecule type" value="Genomic_DNA"/>
</dbReference>
<dbReference type="AlphaFoldDB" id="A0A448WD13"/>
<accession>A0A448WD13</accession>
<dbReference type="GO" id="GO:0030951">
    <property type="term" value="P:establishment or maintenance of microtubule cytoskeleton polarity"/>
    <property type="evidence" value="ECO:0007669"/>
    <property type="project" value="InterPro"/>
</dbReference>
<organism evidence="6 7">
    <name type="scientific">Protopolystoma xenopodis</name>
    <dbReference type="NCBI Taxonomy" id="117903"/>
    <lineage>
        <taxon>Eukaryota</taxon>
        <taxon>Metazoa</taxon>
        <taxon>Spiralia</taxon>
        <taxon>Lophotrochozoa</taxon>
        <taxon>Platyhelminthes</taxon>
        <taxon>Monogenea</taxon>
        <taxon>Polyopisthocotylea</taxon>
        <taxon>Polystomatidea</taxon>
        <taxon>Polystomatidae</taxon>
        <taxon>Protopolystoma</taxon>
    </lineage>
</organism>
<dbReference type="InterPro" id="IPR000357">
    <property type="entry name" value="HEAT"/>
</dbReference>
<dbReference type="InterPro" id="IPR016024">
    <property type="entry name" value="ARM-type_fold"/>
</dbReference>
<dbReference type="PANTHER" id="PTHR12609">
    <property type="entry name" value="MICROTUBULE ASSOCIATED PROTEIN XMAP215"/>
    <property type="match status" value="1"/>
</dbReference>
<dbReference type="Proteomes" id="UP000784294">
    <property type="component" value="Unassembled WGS sequence"/>
</dbReference>
<dbReference type="Gene3D" id="1.25.10.10">
    <property type="entry name" value="Leucine-rich Repeat Variant"/>
    <property type="match status" value="1"/>
</dbReference>
<dbReference type="OrthoDB" id="205662at2759"/>
<reference evidence="6" key="1">
    <citation type="submission" date="2018-11" db="EMBL/GenBank/DDBJ databases">
        <authorList>
            <consortium name="Pathogen Informatics"/>
        </authorList>
    </citation>
    <scope>NUCLEOTIDE SEQUENCE</scope>
</reference>
<feature type="region of interest" description="Disordered" evidence="4">
    <location>
        <begin position="211"/>
        <end position="238"/>
    </location>
</feature>
<dbReference type="InterPro" id="IPR011989">
    <property type="entry name" value="ARM-like"/>
</dbReference>
<evidence type="ECO:0000256" key="1">
    <source>
        <dbReference type="ARBA" id="ARBA00022737"/>
    </source>
</evidence>
<dbReference type="GO" id="GO:0046785">
    <property type="term" value="P:microtubule polymerization"/>
    <property type="evidence" value="ECO:0007669"/>
    <property type="project" value="InterPro"/>
</dbReference>
<evidence type="ECO:0000256" key="4">
    <source>
        <dbReference type="SAM" id="MobiDB-lite"/>
    </source>
</evidence>
<proteinExistence type="inferred from homology"/>
<comment type="caution">
    <text evidence="6">The sequence shown here is derived from an EMBL/GenBank/DDBJ whole genome shotgun (WGS) entry which is preliminary data.</text>
</comment>
<dbReference type="InterPro" id="IPR045110">
    <property type="entry name" value="XMAP215"/>
</dbReference>
<dbReference type="InterPro" id="IPR021133">
    <property type="entry name" value="HEAT_type_2"/>
</dbReference>
<dbReference type="GO" id="GO:0007051">
    <property type="term" value="P:spindle organization"/>
    <property type="evidence" value="ECO:0007669"/>
    <property type="project" value="InterPro"/>
</dbReference>
<keyword evidence="1" id="KW-0677">Repeat</keyword>
<feature type="domain" description="TOG" evidence="5">
    <location>
        <begin position="1"/>
        <end position="200"/>
    </location>
</feature>
<sequence>MPCSCSVLEHDKHSQLVIQAGRSLTKIATHFGQKFDRYANACLHACLVKFKEKKVSVVSELRAAAMAAIRCIPLESGVDILLTGLTHANPSVRSESLLLVRELMLSNQAEAESSTRTPQTNASLQRLKLVRQLLPQLIKLTEDQHPESREAAFNALAGIQLFLGSNRLFIKTVLSNFDGNPGKQSRLELAVKSLMEESSNVQQVVTFSTRSSSSKHDFGKPVSVTTSESGQTDLDAPKGRIISVSQTPTNEPIPAGPSHATSVPTRRVGAIICEGGKATTEATALQRLAYEVIRVTSFPPINLSLEDADSISAE</sequence>
<gene>
    <name evidence="6" type="ORF">PXEA_LOCUS2257</name>
</gene>
<evidence type="ECO:0000259" key="5">
    <source>
        <dbReference type="SMART" id="SM01349"/>
    </source>
</evidence>
<dbReference type="PROSITE" id="PS50077">
    <property type="entry name" value="HEAT_REPEAT"/>
    <property type="match status" value="1"/>
</dbReference>
<dbReference type="SUPFAM" id="SSF48371">
    <property type="entry name" value="ARM repeat"/>
    <property type="match status" value="1"/>
</dbReference>
<evidence type="ECO:0000313" key="7">
    <source>
        <dbReference type="Proteomes" id="UP000784294"/>
    </source>
</evidence>
<evidence type="ECO:0000313" key="6">
    <source>
        <dbReference type="EMBL" id="VEL08817.1"/>
    </source>
</evidence>
<comment type="similarity">
    <text evidence="2">Belongs to the TOG/XMAP215 family.</text>
</comment>
<dbReference type="GO" id="GO:0051010">
    <property type="term" value="F:microtubule plus-end binding"/>
    <property type="evidence" value="ECO:0007669"/>
    <property type="project" value="InterPro"/>
</dbReference>
<dbReference type="GO" id="GO:0061863">
    <property type="term" value="F:microtubule plus end polymerase"/>
    <property type="evidence" value="ECO:0007669"/>
    <property type="project" value="InterPro"/>
</dbReference>
<dbReference type="Pfam" id="PF02985">
    <property type="entry name" value="HEAT"/>
    <property type="match status" value="1"/>
</dbReference>